<evidence type="ECO:0000256" key="1">
    <source>
        <dbReference type="SAM" id="Phobius"/>
    </source>
</evidence>
<dbReference type="PANTHER" id="PTHR39430:SF1">
    <property type="entry name" value="PROTEASE"/>
    <property type="match status" value="1"/>
</dbReference>
<feature type="transmembrane region" description="Helical" evidence="1">
    <location>
        <begin position="46"/>
        <end position="68"/>
    </location>
</feature>
<feature type="transmembrane region" description="Helical" evidence="1">
    <location>
        <begin position="89"/>
        <end position="108"/>
    </location>
</feature>
<gene>
    <name evidence="3" type="ORF">H4W79_005171</name>
</gene>
<feature type="transmembrane region" description="Helical" evidence="1">
    <location>
        <begin position="169"/>
        <end position="188"/>
    </location>
</feature>
<sequence length="237" mass="24359">MPETAPVPTAAPAPVRSSAVFLTGAFVCFVVPPLTLGLLVRDSPPPLALVAVALAELVSAVVLVFWWLRRRSLAPSAVGLTSRHWVRDALLGAAIVPPRVLLEVGVLIPMDGGAENPGVQEVLTNASAGVAALAATLVLGVVGGGLAEELYFRGFLLGALPTAFVHRRAALYGAAAVSVLLFSVLHLPASGPDIAAIVLASVVYTGLFLLTRRLTATVVAHSLWNVSAVVAVLAVYG</sequence>
<dbReference type="RefSeq" id="WP_191276020.1">
    <property type="nucleotide sequence ID" value="NZ_BMXJ01000011.1"/>
</dbReference>
<evidence type="ECO:0000313" key="4">
    <source>
        <dbReference type="Proteomes" id="UP000598217"/>
    </source>
</evidence>
<dbReference type="GO" id="GO:0006508">
    <property type="term" value="P:proteolysis"/>
    <property type="evidence" value="ECO:0007669"/>
    <property type="project" value="UniProtKB-KW"/>
</dbReference>
<name>A0ABR9HPK9_9ACTN</name>
<dbReference type="Pfam" id="PF02517">
    <property type="entry name" value="Rce1-like"/>
    <property type="match status" value="1"/>
</dbReference>
<dbReference type="GO" id="GO:0008233">
    <property type="term" value="F:peptidase activity"/>
    <property type="evidence" value="ECO:0007669"/>
    <property type="project" value="UniProtKB-KW"/>
</dbReference>
<comment type="caution">
    <text evidence="3">The sequence shown here is derived from an EMBL/GenBank/DDBJ whole genome shotgun (WGS) entry which is preliminary data.</text>
</comment>
<keyword evidence="4" id="KW-1185">Reference proteome</keyword>
<dbReference type="EMBL" id="JADBDY010000001">
    <property type="protein sequence ID" value="MBE1460957.1"/>
    <property type="molecule type" value="Genomic_DNA"/>
</dbReference>
<accession>A0ABR9HPK9</accession>
<evidence type="ECO:0000313" key="3">
    <source>
        <dbReference type="EMBL" id="MBE1460957.1"/>
    </source>
</evidence>
<proteinExistence type="predicted"/>
<dbReference type="PANTHER" id="PTHR39430">
    <property type="entry name" value="MEMBRANE-ASSOCIATED PROTEASE-RELATED"/>
    <property type="match status" value="1"/>
</dbReference>
<evidence type="ECO:0000259" key="2">
    <source>
        <dbReference type="Pfam" id="PF02517"/>
    </source>
</evidence>
<keyword evidence="1" id="KW-1133">Transmembrane helix</keyword>
<feature type="domain" description="CAAX prenyl protease 2/Lysostaphin resistance protein A-like" evidence="2">
    <location>
        <begin position="133"/>
        <end position="226"/>
    </location>
</feature>
<feature type="transmembrane region" description="Helical" evidence="1">
    <location>
        <begin position="128"/>
        <end position="148"/>
    </location>
</feature>
<protein>
    <submittedName>
        <fullName evidence="3">Membrane protease YdiL (CAAX protease family)</fullName>
    </submittedName>
</protein>
<reference evidence="3 4" key="1">
    <citation type="submission" date="2020-10" db="EMBL/GenBank/DDBJ databases">
        <title>Sequencing the genomes of 1000 actinobacteria strains.</title>
        <authorList>
            <person name="Klenk H.-P."/>
        </authorList>
    </citation>
    <scope>NUCLEOTIDE SEQUENCE [LARGE SCALE GENOMIC DNA]</scope>
    <source>
        <strain evidence="3 4">DSM 45157</strain>
    </source>
</reference>
<keyword evidence="3" id="KW-0378">Hydrolase</keyword>
<dbReference type="Proteomes" id="UP000598217">
    <property type="component" value="Unassembled WGS sequence"/>
</dbReference>
<feature type="transmembrane region" description="Helical" evidence="1">
    <location>
        <begin position="194"/>
        <end position="211"/>
    </location>
</feature>
<keyword evidence="1" id="KW-0472">Membrane</keyword>
<keyword evidence="1" id="KW-0812">Transmembrane</keyword>
<keyword evidence="3" id="KW-0645">Protease</keyword>
<feature type="transmembrane region" description="Helical" evidence="1">
    <location>
        <begin position="20"/>
        <end position="40"/>
    </location>
</feature>
<dbReference type="InterPro" id="IPR003675">
    <property type="entry name" value="Rce1/LyrA-like_dom"/>
</dbReference>
<feature type="transmembrane region" description="Helical" evidence="1">
    <location>
        <begin position="218"/>
        <end position="236"/>
    </location>
</feature>
<organism evidence="3 4">
    <name type="scientific">Nocardiopsis terrae</name>
    <dbReference type="NCBI Taxonomy" id="372655"/>
    <lineage>
        <taxon>Bacteria</taxon>
        <taxon>Bacillati</taxon>
        <taxon>Actinomycetota</taxon>
        <taxon>Actinomycetes</taxon>
        <taxon>Streptosporangiales</taxon>
        <taxon>Nocardiopsidaceae</taxon>
        <taxon>Nocardiopsis</taxon>
    </lineage>
</organism>